<dbReference type="InterPro" id="IPR012578">
    <property type="entry name" value="Nucl_pore_cmplx"/>
</dbReference>
<dbReference type="eggNOG" id="ENOG502SEBV">
    <property type="taxonomic scope" value="Eukaryota"/>
</dbReference>
<dbReference type="GO" id="GO:0006606">
    <property type="term" value="P:protein import into nucleus"/>
    <property type="evidence" value="ECO:0007669"/>
    <property type="project" value="TreeGrafter"/>
</dbReference>
<dbReference type="Pfam" id="PF08058">
    <property type="entry name" value="NPCC"/>
    <property type="match status" value="1"/>
</dbReference>
<dbReference type="PANTHER" id="PTHR28003:SF1">
    <property type="entry name" value="NUCLEOPORIN POM34"/>
    <property type="match status" value="1"/>
</dbReference>
<evidence type="ECO:0000313" key="3">
    <source>
        <dbReference type="Proteomes" id="UP000002258"/>
    </source>
</evidence>
<dbReference type="OrthoDB" id="429932at2759"/>
<dbReference type="OMA" id="GIKDCLP"/>
<proteinExistence type="predicted"/>
<dbReference type="Proteomes" id="UP000002258">
    <property type="component" value="Chromosome 4"/>
</dbReference>
<evidence type="ECO:0000256" key="1">
    <source>
        <dbReference type="SAM" id="Phobius"/>
    </source>
</evidence>
<dbReference type="STRING" id="322104.A3LT19"/>
<dbReference type="EMBL" id="CP000498">
    <property type="protein sequence ID" value="ABN66335.2"/>
    <property type="molecule type" value="Genomic_DNA"/>
</dbReference>
<dbReference type="KEGG" id="pic:PICST_31254"/>
<dbReference type="InParanoid" id="A3LT19"/>
<feature type="transmembrane region" description="Helical" evidence="1">
    <location>
        <begin position="349"/>
        <end position="371"/>
    </location>
</feature>
<gene>
    <name evidence="2" type="ORF">PICST_31254</name>
</gene>
<accession>A3LT19</accession>
<dbReference type="GO" id="GO:0070762">
    <property type="term" value="C:nuclear pore transmembrane ring"/>
    <property type="evidence" value="ECO:0007669"/>
    <property type="project" value="TreeGrafter"/>
</dbReference>
<dbReference type="PANTHER" id="PTHR28003">
    <property type="entry name" value="NUCLEOPORIN POM34"/>
    <property type="match status" value="1"/>
</dbReference>
<dbReference type="RefSeq" id="XP_001384364.2">
    <property type="nucleotide sequence ID" value="XM_001384327.1"/>
</dbReference>
<organism evidence="2 3">
    <name type="scientific">Scheffersomyces stipitis (strain ATCC 58785 / CBS 6054 / NBRC 10063 / NRRL Y-11545)</name>
    <name type="common">Yeast</name>
    <name type="synonym">Pichia stipitis</name>
    <dbReference type="NCBI Taxonomy" id="322104"/>
    <lineage>
        <taxon>Eukaryota</taxon>
        <taxon>Fungi</taxon>
        <taxon>Dikarya</taxon>
        <taxon>Ascomycota</taxon>
        <taxon>Saccharomycotina</taxon>
        <taxon>Pichiomycetes</taxon>
        <taxon>Debaryomycetaceae</taxon>
        <taxon>Scheffersomyces</taxon>
    </lineage>
</organism>
<keyword evidence="1" id="KW-0472">Membrane</keyword>
<dbReference type="GeneID" id="4838948"/>
<evidence type="ECO:0000313" key="2">
    <source>
        <dbReference type="EMBL" id="ABN66335.2"/>
    </source>
</evidence>
<keyword evidence="1" id="KW-0812">Transmembrane</keyword>
<dbReference type="AlphaFoldDB" id="A3LT19"/>
<sequence length="567" mass="63383">MTGPNASFNDTVFEDAVDYSFSYTSKYPTGSQVGINDITIYDTPLRKLPNNSISNSQFTHSISQGALYRDLGGVGHESSSTVPYQSAKGSESSSISRFPINFRRYDDVNISNDISYDVDSLSGSSGNLPVNSSNYAVDSTSLRDASFRIHQTKLMLSKEKEVQSEVKSLGNNGSPLYYRPSTSNIKDNQYGIRSFLPPNVILGSTDKTEQSAKNRNKVPLFVNRPPPNGTNLQGQNSVDVRQVYKQIKTQYEDDELDDNSSDPAVLNPQGEWMNPFMRQALSRQINKEDEIKKCLKNVIYLISFALLKSSVNKLLVLYELKKRSSITYQLQLQYQKHTPSDVLDIMDNLYVVIFGRLIIGLFVLNIIVSLMRIVQGSDPCKDLPLSDKQRELIGVEREKNNLQDTRSQLLGGVDDPEDRKDEDAELILKQRKYQLNNNTDQIQKMPKYNKLSGYTSYNLNSNIDSNAVATVTSSQSLYSVRNAASAAVGTGRYVSNTSNAGYISGTGNSLGLVGSQPSSSQFLTNNKVPSSRLSMSLNRASKLDEEKMKEEAYKFHRNFDIDFNYDT</sequence>
<keyword evidence="3" id="KW-1185">Reference proteome</keyword>
<dbReference type="GO" id="GO:0005640">
    <property type="term" value="C:nuclear outer membrane"/>
    <property type="evidence" value="ECO:0007669"/>
    <property type="project" value="TreeGrafter"/>
</dbReference>
<dbReference type="HOGENOM" id="CLU_037642_0_0_1"/>
<dbReference type="GO" id="GO:0030474">
    <property type="term" value="P:spindle pole body duplication"/>
    <property type="evidence" value="ECO:0007669"/>
    <property type="project" value="TreeGrafter"/>
</dbReference>
<protein>
    <submittedName>
        <fullName evidence="2">Uncharacterized protein</fullName>
    </submittedName>
</protein>
<keyword evidence="1" id="KW-1133">Transmembrane helix</keyword>
<reference evidence="2 3" key="1">
    <citation type="journal article" date="2007" name="Nat. Biotechnol.">
        <title>Genome sequence of the lignocellulose-bioconverting and xylose-fermenting yeast Pichia stipitis.</title>
        <authorList>
            <person name="Jeffries T.W."/>
            <person name="Grigoriev I.V."/>
            <person name="Grimwood J."/>
            <person name="Laplaza J.M."/>
            <person name="Aerts A."/>
            <person name="Salamov A."/>
            <person name="Schmutz J."/>
            <person name="Lindquist E."/>
            <person name="Dehal P."/>
            <person name="Shapiro H."/>
            <person name="Jin Y.S."/>
            <person name="Passoth V."/>
            <person name="Richardson P.M."/>
        </authorList>
    </citation>
    <scope>NUCLEOTIDE SEQUENCE [LARGE SCALE GENOMIC DNA]</scope>
    <source>
        <strain evidence="3">ATCC 58785 / CBS 6054 / NBRC 10063 / NRRL Y-11545</strain>
    </source>
</reference>
<name>A3LT19_PICST</name>